<reference evidence="2 3" key="1">
    <citation type="submission" date="2017-09" db="EMBL/GenBank/DDBJ databases">
        <title>Depth-based differentiation of microbial function through sediment-hosted aquifers and enrichment of novel symbionts in the deep terrestrial subsurface.</title>
        <authorList>
            <person name="Probst A.J."/>
            <person name="Ladd B."/>
            <person name="Jarett J.K."/>
            <person name="Geller-Mcgrath D.E."/>
            <person name="Sieber C.M."/>
            <person name="Emerson J.B."/>
            <person name="Anantharaman K."/>
            <person name="Thomas B.C."/>
            <person name="Malmstrom R."/>
            <person name="Stieglmeier M."/>
            <person name="Klingl A."/>
            <person name="Woyke T."/>
            <person name="Ryan C.M."/>
            <person name="Banfield J.F."/>
        </authorList>
    </citation>
    <scope>NUCLEOTIDE SEQUENCE [LARGE SCALE GENOMIC DNA]</scope>
    <source>
        <strain evidence="2">CG11_big_fil_rev_8_21_14_0_20_35_14</strain>
    </source>
</reference>
<feature type="region of interest" description="Disordered" evidence="1">
    <location>
        <begin position="1"/>
        <end position="108"/>
    </location>
</feature>
<organism evidence="2 3">
    <name type="scientific">Candidatus Liptonbacteria bacterium CG11_big_fil_rev_8_21_14_0_20_35_14</name>
    <dbReference type="NCBI Taxonomy" id="1974634"/>
    <lineage>
        <taxon>Bacteria</taxon>
        <taxon>Candidatus Liptoniibacteriota</taxon>
    </lineage>
</organism>
<feature type="compositionally biased region" description="Polar residues" evidence="1">
    <location>
        <begin position="64"/>
        <end position="76"/>
    </location>
</feature>
<name>A0A2H0N744_9BACT</name>
<dbReference type="EMBL" id="PCWO01000045">
    <property type="protein sequence ID" value="PIR04697.1"/>
    <property type="molecule type" value="Genomic_DNA"/>
</dbReference>
<accession>A0A2H0N744</accession>
<feature type="compositionally biased region" description="Low complexity" evidence="1">
    <location>
        <begin position="35"/>
        <end position="51"/>
    </location>
</feature>
<evidence type="ECO:0000313" key="2">
    <source>
        <dbReference type="EMBL" id="PIR04697.1"/>
    </source>
</evidence>
<evidence type="ECO:0000256" key="1">
    <source>
        <dbReference type="SAM" id="MobiDB-lite"/>
    </source>
</evidence>
<dbReference type="AlphaFoldDB" id="A0A2H0N744"/>
<proteinExistence type="predicted"/>
<protein>
    <submittedName>
        <fullName evidence="2">Uncharacterized protein</fullName>
    </submittedName>
</protein>
<dbReference type="Proteomes" id="UP000229893">
    <property type="component" value="Unassembled WGS sequence"/>
</dbReference>
<comment type="caution">
    <text evidence="2">The sequence shown here is derived from an EMBL/GenBank/DDBJ whole genome shotgun (WGS) entry which is preliminary data.</text>
</comment>
<sequence>MDRLKRELESARQNIEDTKRAISDVRNSNNRAPASSYDYGNSFGNSSGGNSETRPLADPYDPQSLPTQQVASNTPVTKDDITSGAVNKSGGLSSDQGGSSVAPKGSLSPAQALSSLQGKGVVGGNQGLLAYMFEDVISHRLLMGSPEDVLNMIKILGLEGMNFKTVEALRDQSGDIKYLVRFFSLESADANGVIKAASSNPLKMCKKPFDDAKERMKAFEQIQSYREKSQDMFLNLVAKNMCIEKEVMIGYDEYQALASHLLDQEKMRQRVYAIAKYRSKSNGKIKRGIASEAE</sequence>
<gene>
    <name evidence="2" type="ORF">COV57_03170</name>
</gene>
<feature type="compositionally biased region" description="Low complexity" evidence="1">
    <location>
        <begin position="89"/>
        <end position="108"/>
    </location>
</feature>
<feature type="compositionally biased region" description="Basic and acidic residues" evidence="1">
    <location>
        <begin position="1"/>
        <end position="23"/>
    </location>
</feature>
<evidence type="ECO:0000313" key="3">
    <source>
        <dbReference type="Proteomes" id="UP000229893"/>
    </source>
</evidence>